<keyword evidence="4" id="KW-1185">Reference proteome</keyword>
<dbReference type="PROSITE" id="PS00455">
    <property type="entry name" value="AMP_BINDING"/>
    <property type="match status" value="1"/>
</dbReference>
<dbReference type="PANTHER" id="PTHR43767">
    <property type="entry name" value="LONG-CHAIN-FATTY-ACID--COA LIGASE"/>
    <property type="match status" value="1"/>
</dbReference>
<feature type="domain" description="AMP-binding enzyme C-terminal" evidence="2">
    <location>
        <begin position="449"/>
        <end position="525"/>
    </location>
</feature>
<dbReference type="SUPFAM" id="SSF56801">
    <property type="entry name" value="Acetyl-CoA synthetase-like"/>
    <property type="match status" value="1"/>
</dbReference>
<dbReference type="InterPro" id="IPR045851">
    <property type="entry name" value="AMP-bd_C_sf"/>
</dbReference>
<reference evidence="3 4" key="1">
    <citation type="submission" date="2020-06" db="EMBL/GenBank/DDBJ databases">
        <authorList>
            <person name="Cao W.R."/>
        </authorList>
    </citation>
    <scope>NUCLEOTIDE SEQUENCE [LARGE SCALE GENOMIC DNA]</scope>
    <source>
        <strain evidence="3 4">B1Z28</strain>
    </source>
</reference>
<gene>
    <name evidence="3" type="ORF">HW561_16255</name>
</gene>
<dbReference type="Pfam" id="PF13193">
    <property type="entry name" value="AMP-binding_C"/>
    <property type="match status" value="1"/>
</dbReference>
<protein>
    <submittedName>
        <fullName evidence="3">AMP-binding protein</fullName>
    </submittedName>
</protein>
<dbReference type="Pfam" id="PF00501">
    <property type="entry name" value="AMP-binding"/>
    <property type="match status" value="1"/>
</dbReference>
<sequence length="544" mass="59464">MLPLDQPYPEARARAYRNAGYWTGETFPQLLRKWAEDHPSHPAIIDASGTDPRVLTYGELQYRAERFGAGLLAQGLKPGARVVVQLPNCVEFFVAVFGLFAAGMQPVFALPAHRQTEIAHFLTKAEAEALIIQDTHDGYDCRVMAQGLQKQCSNLSHVFVKGDADVFTAFETVQAQPIGLPADPAPSSVAFLLISGGSTGLPKLIPRTHDDYLYSIRESARICGLSASTRYLAVLPVSHNFTLSSPGSFGTLLSGGCVVLPRSSSAGDCLPLIEYYRVTIAAVVPPLAQLWLNALKGKQHDLTSLRVLQVGGAKLQPEIAMQIEPALGCRLQQVFGMAEGLVNYTRLDDPEDIRINTQGRPISKADEVRVVDDTGDRVPVGLPGHLQVRGPYTICTYHNDDGANARSFTDDGFYCTGDIVSRDDMGNLTVQGRAGDHINRAGEKFSAEEVENHILALDRVMDVAIVSIPDASLGERSCAFVEPRTGVSIRPVEIRKFLRKREIAPYKIPDEIEIVSSLQKTAVGKLSRKDLRQQLRSKHLSEKA</sequence>
<dbReference type="Gene3D" id="3.40.50.980">
    <property type="match status" value="2"/>
</dbReference>
<dbReference type="InterPro" id="IPR050237">
    <property type="entry name" value="ATP-dep_AMP-bd_enzyme"/>
</dbReference>
<dbReference type="Proteomes" id="UP000630805">
    <property type="component" value="Unassembled WGS sequence"/>
</dbReference>
<dbReference type="PANTHER" id="PTHR43767:SF1">
    <property type="entry name" value="NONRIBOSOMAL PEPTIDE SYNTHASE PES1 (EUROFUNG)-RELATED"/>
    <property type="match status" value="1"/>
</dbReference>
<dbReference type="InterPro" id="IPR025110">
    <property type="entry name" value="AMP-bd_C"/>
</dbReference>
<evidence type="ECO:0000259" key="2">
    <source>
        <dbReference type="Pfam" id="PF13193"/>
    </source>
</evidence>
<comment type="caution">
    <text evidence="3">The sequence shown here is derived from an EMBL/GenBank/DDBJ whole genome shotgun (WGS) entry which is preliminary data.</text>
</comment>
<name>A0ABX2PTH6_9RHOB</name>
<dbReference type="RefSeq" id="WP_176866402.1">
    <property type="nucleotide sequence ID" value="NZ_JABXWT010000011.1"/>
</dbReference>
<organism evidence="3 4">
    <name type="scientific">Ruegeria haliotis</name>
    <dbReference type="NCBI Taxonomy" id="2747601"/>
    <lineage>
        <taxon>Bacteria</taxon>
        <taxon>Pseudomonadati</taxon>
        <taxon>Pseudomonadota</taxon>
        <taxon>Alphaproteobacteria</taxon>
        <taxon>Rhodobacterales</taxon>
        <taxon>Roseobacteraceae</taxon>
        <taxon>Ruegeria</taxon>
    </lineage>
</organism>
<dbReference type="InterPro" id="IPR020845">
    <property type="entry name" value="AMP-binding_CS"/>
</dbReference>
<dbReference type="Gene3D" id="2.30.38.10">
    <property type="entry name" value="Luciferase, Domain 3"/>
    <property type="match status" value="1"/>
</dbReference>
<evidence type="ECO:0000313" key="3">
    <source>
        <dbReference type="EMBL" id="NVO57348.1"/>
    </source>
</evidence>
<evidence type="ECO:0000259" key="1">
    <source>
        <dbReference type="Pfam" id="PF00501"/>
    </source>
</evidence>
<dbReference type="EMBL" id="JABXWT010000011">
    <property type="protein sequence ID" value="NVO57348.1"/>
    <property type="molecule type" value="Genomic_DNA"/>
</dbReference>
<dbReference type="Gene3D" id="3.30.300.30">
    <property type="match status" value="1"/>
</dbReference>
<proteinExistence type="predicted"/>
<evidence type="ECO:0000313" key="4">
    <source>
        <dbReference type="Proteomes" id="UP000630805"/>
    </source>
</evidence>
<feature type="domain" description="AMP-dependent synthetase/ligase" evidence="1">
    <location>
        <begin position="31"/>
        <end position="397"/>
    </location>
</feature>
<accession>A0ABX2PTH6</accession>
<dbReference type="InterPro" id="IPR000873">
    <property type="entry name" value="AMP-dep_synth/lig_dom"/>
</dbReference>